<evidence type="ECO:0000256" key="2">
    <source>
        <dbReference type="ARBA" id="ARBA00006739"/>
    </source>
</evidence>
<reference evidence="6 7" key="1">
    <citation type="submission" date="2021-05" db="EMBL/GenBank/DDBJ databases">
        <title>Whole genome sequence of Curtobacterium flaccumfaciens pv. flaccumfaciens strain CFBP 8819.</title>
        <authorList>
            <person name="Osdaghi E."/>
            <person name="Taghouti G."/>
            <person name="Portier P."/>
            <person name="Fazliarab A."/>
            <person name="Taghavi S.M."/>
            <person name="Briand M."/>
            <person name="Le-Saux M."/>
            <person name="Jacques M.-A."/>
        </authorList>
    </citation>
    <scope>NUCLEOTIDE SEQUENCE [LARGE SCALE GENOMIC DNA]</scope>
    <source>
        <strain evidence="6 7">CFBP 8819</strain>
    </source>
</reference>
<comment type="caution">
    <text evidence="6">The sequence shown here is derived from an EMBL/GenBank/DDBJ whole genome shotgun (WGS) entry which is preliminary data.</text>
</comment>
<keyword evidence="3 6" id="KW-0328">Glycosyltransferase</keyword>
<dbReference type="EMBL" id="JAHEWS010000010">
    <property type="protein sequence ID" value="MBT1587811.1"/>
    <property type="molecule type" value="Genomic_DNA"/>
</dbReference>
<dbReference type="EC" id="2.4.-.-" evidence="6"/>
<dbReference type="PANTHER" id="PTHR43179:SF12">
    <property type="entry name" value="GALACTOFURANOSYLTRANSFERASE GLFT2"/>
    <property type="match status" value="1"/>
</dbReference>
<dbReference type="RefSeq" id="WP_214544317.1">
    <property type="nucleotide sequence ID" value="NZ_JAHEWS010000010.1"/>
</dbReference>
<name>A0ABS5VFW8_9MICO</name>
<dbReference type="GO" id="GO:0016757">
    <property type="term" value="F:glycosyltransferase activity"/>
    <property type="evidence" value="ECO:0007669"/>
    <property type="project" value="UniProtKB-KW"/>
</dbReference>
<dbReference type="InterPro" id="IPR001173">
    <property type="entry name" value="Glyco_trans_2-like"/>
</dbReference>
<feature type="domain" description="Glycosyltransferase 2-like" evidence="5">
    <location>
        <begin position="25"/>
        <end position="146"/>
    </location>
</feature>
<dbReference type="PANTHER" id="PTHR43179">
    <property type="entry name" value="RHAMNOSYLTRANSFERASE WBBL"/>
    <property type="match status" value="1"/>
</dbReference>
<dbReference type="Gene3D" id="3.90.550.10">
    <property type="entry name" value="Spore Coat Polysaccharide Biosynthesis Protein SpsA, Chain A"/>
    <property type="match status" value="1"/>
</dbReference>
<dbReference type="InterPro" id="IPR029044">
    <property type="entry name" value="Nucleotide-diphossugar_trans"/>
</dbReference>
<keyword evidence="7" id="KW-1185">Reference proteome</keyword>
<gene>
    <name evidence="6" type="ORF">KK097_08275</name>
</gene>
<protein>
    <submittedName>
        <fullName evidence="6">Glycosyltransferase</fullName>
        <ecNumber evidence="6">2.4.-.-</ecNumber>
    </submittedName>
</protein>
<evidence type="ECO:0000313" key="6">
    <source>
        <dbReference type="EMBL" id="MBT1587811.1"/>
    </source>
</evidence>
<dbReference type="Pfam" id="PF00535">
    <property type="entry name" value="Glycos_transf_2"/>
    <property type="match status" value="1"/>
</dbReference>
<dbReference type="Proteomes" id="UP001519641">
    <property type="component" value="Unassembled WGS sequence"/>
</dbReference>
<evidence type="ECO:0000313" key="7">
    <source>
        <dbReference type="Proteomes" id="UP001519641"/>
    </source>
</evidence>
<sequence>MTARWSGSWAKAPDPADTSTVDVDVLIPTVGRPAELATTLAGLAAQTEVDLRVVLSDQSADGDAASAPAVAAMLRVLEAQGRPVVLLTHPERRGLAEHRQFLLDHAEAAAVLFLDDDVWLEPGSIARMLDALRTLGCGFVGSAVQGLSYLQDRRPHETSVFERWDGPVVPEVVRRGTPGFDRWSLHNAANPTHVAADLDLRPGEWVPYRVAWVGACALYDRRALEEVGGFRFWDTLPPEHAGEDVVAQWRVMERFGGAGIMPSGAVHLEAPTTVVDRRVDAPDVVFADGNVIPR</sequence>
<dbReference type="CDD" id="cd00761">
    <property type="entry name" value="Glyco_tranf_GTA_type"/>
    <property type="match status" value="1"/>
</dbReference>
<organism evidence="6 7">
    <name type="scientific">Curtobacterium aurantiacum</name>
    <dbReference type="NCBI Taxonomy" id="3236919"/>
    <lineage>
        <taxon>Bacteria</taxon>
        <taxon>Bacillati</taxon>
        <taxon>Actinomycetota</taxon>
        <taxon>Actinomycetes</taxon>
        <taxon>Micrococcales</taxon>
        <taxon>Microbacteriaceae</taxon>
        <taxon>Curtobacterium</taxon>
    </lineage>
</organism>
<evidence type="ECO:0000256" key="4">
    <source>
        <dbReference type="ARBA" id="ARBA00022679"/>
    </source>
</evidence>
<comment type="pathway">
    <text evidence="1">Cell wall biogenesis; cell wall polysaccharide biosynthesis.</text>
</comment>
<proteinExistence type="inferred from homology"/>
<evidence type="ECO:0000259" key="5">
    <source>
        <dbReference type="Pfam" id="PF00535"/>
    </source>
</evidence>
<keyword evidence="4 6" id="KW-0808">Transferase</keyword>
<evidence type="ECO:0000256" key="1">
    <source>
        <dbReference type="ARBA" id="ARBA00004776"/>
    </source>
</evidence>
<evidence type="ECO:0000256" key="3">
    <source>
        <dbReference type="ARBA" id="ARBA00022676"/>
    </source>
</evidence>
<accession>A0ABS5VFW8</accession>
<dbReference type="SUPFAM" id="SSF53448">
    <property type="entry name" value="Nucleotide-diphospho-sugar transferases"/>
    <property type="match status" value="1"/>
</dbReference>
<comment type="similarity">
    <text evidence="2">Belongs to the glycosyltransferase 2 family.</text>
</comment>